<dbReference type="EMBL" id="JAVREJ010000061">
    <property type="protein sequence ID" value="MDT0354015.1"/>
    <property type="molecule type" value="Genomic_DNA"/>
</dbReference>
<protein>
    <recommendedName>
        <fullName evidence="3">HEXXH motif-containing protein</fullName>
    </recommendedName>
</protein>
<evidence type="ECO:0000313" key="2">
    <source>
        <dbReference type="Proteomes" id="UP001183202"/>
    </source>
</evidence>
<evidence type="ECO:0000313" key="1">
    <source>
        <dbReference type="EMBL" id="MDT0354015.1"/>
    </source>
</evidence>
<sequence length="423" mass="45631">MTTTDLLARQTAAEVAHWRLAAEALADLDAVAAPEAWASLEEYLRHSVRDRLAGIVASLVAEARALERAAEAGRDPDAVRAGLLRLRQRYLQVETTTDFFADGINTRTNPAMRALLQGYDTLASDAMAAALGPLGIPSPPALVYVDKGLGAAILRAGVRLWNGAHASPAAMIKLTRHNLSYPTALLHEGGHQIGALTGWNAELADALYATLAPRSPDVAALWQSCAGEVVADVIAFAQAGWAPVVGLANVVDGPTAEVYRVRFGDPHPYAWIRVQFNVALCRSWFGRGPWDDVAAVWWRRHPPHAASRELEHLTRVSVEALDDIVGVCTRQPMRAFRGAPLSAVLDPMQVHPASLQALERRAGGTLLTSRYLRRRHPLPIFALLATRAALGGDRAAHYRNLRAWVTDLGADTAARPLAVHPAA</sequence>
<comment type="caution">
    <text evidence="1">The sequence shown here is derived from an EMBL/GenBank/DDBJ whole genome shotgun (WGS) entry which is preliminary data.</text>
</comment>
<dbReference type="RefSeq" id="WP_311560523.1">
    <property type="nucleotide sequence ID" value="NZ_JAVREJ010000061.1"/>
</dbReference>
<organism evidence="1 2">
    <name type="scientific">Pseudonocardia charpentierae</name>
    <dbReference type="NCBI Taxonomy" id="3075545"/>
    <lineage>
        <taxon>Bacteria</taxon>
        <taxon>Bacillati</taxon>
        <taxon>Actinomycetota</taxon>
        <taxon>Actinomycetes</taxon>
        <taxon>Pseudonocardiales</taxon>
        <taxon>Pseudonocardiaceae</taxon>
        <taxon>Pseudonocardia</taxon>
    </lineage>
</organism>
<gene>
    <name evidence="1" type="ORF">RM445_31520</name>
</gene>
<reference evidence="2" key="1">
    <citation type="submission" date="2023-07" db="EMBL/GenBank/DDBJ databases">
        <title>30 novel species of actinomycetes from the DSMZ collection.</title>
        <authorList>
            <person name="Nouioui I."/>
        </authorList>
    </citation>
    <scope>NUCLEOTIDE SEQUENCE [LARGE SCALE GENOMIC DNA]</scope>
    <source>
        <strain evidence="2">DSM 45834</strain>
    </source>
</reference>
<name>A0ABU2NJ69_9PSEU</name>
<evidence type="ECO:0008006" key="3">
    <source>
        <dbReference type="Google" id="ProtNLM"/>
    </source>
</evidence>
<accession>A0ABU2NJ69</accession>
<proteinExistence type="predicted"/>
<keyword evidence="2" id="KW-1185">Reference proteome</keyword>
<dbReference type="Proteomes" id="UP001183202">
    <property type="component" value="Unassembled WGS sequence"/>
</dbReference>